<sequence>MKKRQGTIFLITFIFFLSLMPTTFSKASELNFSVNAVIPDNQIDKEKSYFDLKVTPGEKQKLIVKLRNTTDKEIVINPHIQSAKTNKNGVIDYTPNKIKKDDTLKIAMEDVAKVPEEVTVPPQSEKDLTIEVTVPKDKFDGVILGGIYLKEDTSKNKEEDKENDVAIKNEYSYVVALQMRQNDNKVKPMLHMNEVNPETQNARNVIVANIQNSEPMIISKLKIDATVNKKGSKDNLAILKKENLQVAPNSNFNIAVPLEGEKLEAGTYILNMKAESAGKEWQFKKEFSISADKATTMNEKDVTLEKETPTMLYIFLGVAFLIVIAVVIYFIIRRNKRK</sequence>
<feature type="domain" description="WxL Interacting Protein host binding" evidence="3">
    <location>
        <begin position="163"/>
        <end position="299"/>
    </location>
</feature>
<organism evidence="4 5">
    <name type="scientific">Brochothrix thermosphacta</name>
    <name type="common">Microbacterium thermosphactum</name>
    <dbReference type="NCBI Taxonomy" id="2756"/>
    <lineage>
        <taxon>Bacteria</taxon>
        <taxon>Bacillati</taxon>
        <taxon>Bacillota</taxon>
        <taxon>Bacilli</taxon>
        <taxon>Bacillales</taxon>
        <taxon>Listeriaceae</taxon>
        <taxon>Brochothrix</taxon>
    </lineage>
</organism>
<dbReference type="InterPro" id="IPR010317">
    <property type="entry name" value="WxLIP_PGBD"/>
</dbReference>
<keyword evidence="1" id="KW-0472">Membrane</keyword>
<reference evidence="5" key="1">
    <citation type="submission" date="2018-04" db="EMBL/GenBank/DDBJ databases">
        <authorList>
            <person name="Illikoud N."/>
        </authorList>
    </citation>
    <scope>NUCLEOTIDE SEQUENCE [LARGE SCALE GENOMIC DNA]</scope>
</reference>
<dbReference type="EMBL" id="OUNC01000001">
    <property type="protein sequence ID" value="SPP25487.1"/>
    <property type="molecule type" value="Genomic_DNA"/>
</dbReference>
<accession>A0A2X0QBR6</accession>
<keyword evidence="1" id="KW-0812">Transmembrane</keyword>
<dbReference type="Pfam" id="PF11797">
    <property type="entry name" value="WxLIP_HBD"/>
    <property type="match status" value="1"/>
</dbReference>
<dbReference type="InterPro" id="IPR021759">
    <property type="entry name" value="WxLIP_HBD"/>
</dbReference>
<evidence type="ECO:0000256" key="1">
    <source>
        <dbReference type="SAM" id="Phobius"/>
    </source>
</evidence>
<evidence type="ECO:0000313" key="5">
    <source>
        <dbReference type="Proteomes" id="UP000270190"/>
    </source>
</evidence>
<evidence type="ECO:0000313" key="4">
    <source>
        <dbReference type="EMBL" id="SPP25487.1"/>
    </source>
</evidence>
<gene>
    <name evidence="4" type="ORF">BTBSAS_10003</name>
</gene>
<proteinExistence type="predicted"/>
<evidence type="ECO:0000259" key="2">
    <source>
        <dbReference type="Pfam" id="PF06030"/>
    </source>
</evidence>
<dbReference type="Proteomes" id="UP000270190">
    <property type="component" value="Unassembled WGS sequence"/>
</dbReference>
<protein>
    <submittedName>
        <fullName evidence="4">Uncharacterized protein</fullName>
    </submittedName>
</protein>
<dbReference type="Pfam" id="PF06030">
    <property type="entry name" value="WxLIP_PGBD"/>
    <property type="match status" value="1"/>
</dbReference>
<name>A0A2X0QBR6_BROTH</name>
<dbReference type="AlphaFoldDB" id="A0A2X0QBR6"/>
<feature type="transmembrane region" description="Helical" evidence="1">
    <location>
        <begin position="311"/>
        <end position="332"/>
    </location>
</feature>
<evidence type="ECO:0000259" key="3">
    <source>
        <dbReference type="Pfam" id="PF11797"/>
    </source>
</evidence>
<dbReference type="RefSeq" id="WP_081312135.1">
    <property type="nucleotide sequence ID" value="NZ_CBCPKC010000008.1"/>
</dbReference>
<feature type="domain" description="WxL Interacting Protein peptidoglycan binding" evidence="2">
    <location>
        <begin position="32"/>
        <end position="151"/>
    </location>
</feature>
<keyword evidence="1" id="KW-1133">Transmembrane helix</keyword>